<evidence type="ECO:0000256" key="1">
    <source>
        <dbReference type="ARBA" id="ARBA00007118"/>
    </source>
</evidence>
<dbReference type="NCBIfam" id="NF008275">
    <property type="entry name" value="PRK11053.1"/>
    <property type="match status" value="1"/>
</dbReference>
<dbReference type="EC" id="1.5.1.34" evidence="5"/>
<keyword evidence="2" id="KW-0521">NADP</keyword>
<dbReference type="GO" id="GO:0004155">
    <property type="term" value="F:6,7-dihydropteridine reductase activity"/>
    <property type="evidence" value="ECO:0007669"/>
    <property type="project" value="UniProtKB-EC"/>
</dbReference>
<dbReference type="PANTHER" id="PTHR43673:SF10">
    <property type="entry name" value="NADH DEHYDROGENASE_NAD(P)H NITROREDUCTASE XCC3605-RELATED"/>
    <property type="match status" value="1"/>
</dbReference>
<dbReference type="AlphaFoldDB" id="A0A1T4TVQ2"/>
<reference evidence="6 7" key="1">
    <citation type="submission" date="2017-02" db="EMBL/GenBank/DDBJ databases">
        <authorList>
            <person name="Peterson S.W."/>
        </authorList>
    </citation>
    <scope>NUCLEOTIDE SEQUENCE [LARGE SCALE GENOMIC DNA]</scope>
    <source>
        <strain evidence="6 7">CECT 9189</strain>
    </source>
</reference>
<dbReference type="Gene3D" id="3.40.109.10">
    <property type="entry name" value="NADH Oxidase"/>
    <property type="match status" value="1"/>
</dbReference>
<keyword evidence="3 6" id="KW-0560">Oxidoreductase</keyword>
<name>A0A1T4TVQ2_9GAMM</name>
<keyword evidence="8" id="KW-1185">Reference proteome</keyword>
<dbReference type="EMBL" id="FUWP01000014">
    <property type="protein sequence ID" value="SKA44542.1"/>
    <property type="molecule type" value="Genomic_DNA"/>
</dbReference>
<proteinExistence type="inferred from homology"/>
<protein>
    <submittedName>
        <fullName evidence="6">Oxygen-insensitive NAD(P)H nitroreductase</fullName>
        <ecNumber evidence="6">1.-.-.-</ecNumber>
        <ecNumber evidence="5">1.5.1.34</ecNumber>
    </submittedName>
</protein>
<dbReference type="SUPFAM" id="SSF55469">
    <property type="entry name" value="FMN-dependent nitroreductase-like"/>
    <property type="match status" value="1"/>
</dbReference>
<dbReference type="OrthoDB" id="9809288at2"/>
<evidence type="ECO:0000313" key="5">
    <source>
        <dbReference type="EMBL" id="MEC6831116.1"/>
    </source>
</evidence>
<dbReference type="PANTHER" id="PTHR43673">
    <property type="entry name" value="NAD(P)H NITROREDUCTASE YDGI-RELATED"/>
    <property type="match status" value="1"/>
</dbReference>
<dbReference type="CDD" id="cd02149">
    <property type="entry name" value="NfsB-like"/>
    <property type="match status" value="1"/>
</dbReference>
<evidence type="ECO:0000256" key="3">
    <source>
        <dbReference type="ARBA" id="ARBA00023002"/>
    </source>
</evidence>
<dbReference type="InterPro" id="IPR029479">
    <property type="entry name" value="Nitroreductase"/>
</dbReference>
<dbReference type="EC" id="1.-.-.-" evidence="6"/>
<accession>A0A1T4TVQ2</accession>
<organism evidence="6 7">
    <name type="scientific">Photobacterium toruni</name>
    <dbReference type="NCBI Taxonomy" id="1935446"/>
    <lineage>
        <taxon>Bacteria</taxon>
        <taxon>Pseudomonadati</taxon>
        <taxon>Pseudomonadota</taxon>
        <taxon>Gammaproteobacteria</taxon>
        <taxon>Vibrionales</taxon>
        <taxon>Vibrionaceae</taxon>
        <taxon>Photobacterium</taxon>
    </lineage>
</organism>
<dbReference type="EMBL" id="JAYXUG010000002">
    <property type="protein sequence ID" value="MEC6831116.1"/>
    <property type="molecule type" value="Genomic_DNA"/>
</dbReference>
<dbReference type="Pfam" id="PF00881">
    <property type="entry name" value="Nitroreductase"/>
    <property type="match status" value="1"/>
</dbReference>
<evidence type="ECO:0000313" key="8">
    <source>
        <dbReference type="Proteomes" id="UP001306119"/>
    </source>
</evidence>
<comment type="similarity">
    <text evidence="1">Belongs to the nitroreductase family.</text>
</comment>
<dbReference type="InterPro" id="IPR000415">
    <property type="entry name" value="Nitroreductase-like"/>
</dbReference>
<sequence>MSIVDTAKKRYSTKVFDPSRKLTDDQLQQIKALIRLSASSVNSQPWHVIVAATDNAKQRVAKATEGPYVFNQPKILNASHVFVFCSKTAIDDDYLDDLLMCEQQDGRFSNEQSKQRMVDGRRFFVDLHRKTLGDVDHWMQKQVYLNIGSLLLGVAAMGIDAVPIEGFDRDVLDEEFNLNEQGFTSLVVVPVGYHSIDDFNVNVPKSRWHDEQIFTEC</sequence>
<feature type="domain" description="Nitroreductase" evidence="4">
    <location>
        <begin position="8"/>
        <end position="193"/>
    </location>
</feature>
<dbReference type="InterPro" id="IPR033878">
    <property type="entry name" value="NfsB-like"/>
</dbReference>
<dbReference type="Proteomes" id="UP001306119">
    <property type="component" value="Unassembled WGS sequence"/>
</dbReference>
<evidence type="ECO:0000259" key="4">
    <source>
        <dbReference type="Pfam" id="PF00881"/>
    </source>
</evidence>
<dbReference type="RefSeq" id="WP_080175290.1">
    <property type="nucleotide sequence ID" value="NZ_AP024855.1"/>
</dbReference>
<dbReference type="Proteomes" id="UP000191116">
    <property type="component" value="Unassembled WGS sequence"/>
</dbReference>
<evidence type="ECO:0000313" key="7">
    <source>
        <dbReference type="Proteomes" id="UP000191116"/>
    </source>
</evidence>
<evidence type="ECO:0000313" key="6">
    <source>
        <dbReference type="EMBL" id="SKA44542.1"/>
    </source>
</evidence>
<reference evidence="5 8" key="2">
    <citation type="submission" date="2024-01" db="EMBL/GenBank/DDBJ databases">
        <title>Active colonisers of the gastrointestinal tract of Atlantic salmon farmed in a warm water region.</title>
        <authorList>
            <person name="Bowman J.P."/>
        </authorList>
    </citation>
    <scope>NUCLEOTIDE SEQUENCE [LARGE SCALE GENOMIC DNA]</scope>
    <source>
        <strain evidence="5 8">S3MW1</strain>
    </source>
</reference>
<gene>
    <name evidence="6" type="primary">nfnB</name>
    <name evidence="5" type="synonym">nfsB</name>
    <name evidence="6" type="ORF">CZ814_02518</name>
    <name evidence="5" type="ORF">VXS06_04980</name>
</gene>
<evidence type="ECO:0000256" key="2">
    <source>
        <dbReference type="ARBA" id="ARBA00022857"/>
    </source>
</evidence>